<sequence length="61" mass="7153">MILYESISKNARERERFVANVESIFSFRQAYSDCTMFWVLGVYLSHSVVKSYLPTLTPHFS</sequence>
<protein>
    <submittedName>
        <fullName evidence="1">Uncharacterized protein</fullName>
    </submittedName>
</protein>
<reference evidence="1" key="1">
    <citation type="submission" date="2014-11" db="EMBL/GenBank/DDBJ databases">
        <authorList>
            <person name="Amaro Gonzalez C."/>
        </authorList>
    </citation>
    <scope>NUCLEOTIDE SEQUENCE</scope>
</reference>
<dbReference type="AlphaFoldDB" id="A0A0E9PL26"/>
<accession>A0A0E9PL26</accession>
<name>A0A0E9PL26_ANGAN</name>
<proteinExistence type="predicted"/>
<dbReference type="EMBL" id="GBXM01103256">
    <property type="protein sequence ID" value="JAH05321.1"/>
    <property type="molecule type" value="Transcribed_RNA"/>
</dbReference>
<evidence type="ECO:0000313" key="1">
    <source>
        <dbReference type="EMBL" id="JAH05321.1"/>
    </source>
</evidence>
<reference evidence="1" key="2">
    <citation type="journal article" date="2015" name="Fish Shellfish Immunol.">
        <title>Early steps in the European eel (Anguilla anguilla)-Vibrio vulnificus interaction in the gills: Role of the RtxA13 toxin.</title>
        <authorList>
            <person name="Callol A."/>
            <person name="Pajuelo D."/>
            <person name="Ebbesson L."/>
            <person name="Teles M."/>
            <person name="MacKenzie S."/>
            <person name="Amaro C."/>
        </authorList>
    </citation>
    <scope>NUCLEOTIDE SEQUENCE</scope>
</reference>
<organism evidence="1">
    <name type="scientific">Anguilla anguilla</name>
    <name type="common">European freshwater eel</name>
    <name type="synonym">Muraena anguilla</name>
    <dbReference type="NCBI Taxonomy" id="7936"/>
    <lineage>
        <taxon>Eukaryota</taxon>
        <taxon>Metazoa</taxon>
        <taxon>Chordata</taxon>
        <taxon>Craniata</taxon>
        <taxon>Vertebrata</taxon>
        <taxon>Euteleostomi</taxon>
        <taxon>Actinopterygii</taxon>
        <taxon>Neopterygii</taxon>
        <taxon>Teleostei</taxon>
        <taxon>Anguilliformes</taxon>
        <taxon>Anguillidae</taxon>
        <taxon>Anguilla</taxon>
    </lineage>
</organism>